<dbReference type="PANTHER" id="PTHR30349">
    <property type="entry name" value="PHAGE INTEGRASE-RELATED"/>
    <property type="match status" value="1"/>
</dbReference>
<reference evidence="6 7" key="1">
    <citation type="journal article" date="2013" name="Genome Announc.">
        <title>Complete Genome Sequence of Mycobacterium massiliense Clinical Strain Asan 50594, Belonging to the Type II Genotype.</title>
        <authorList>
            <person name="Kim B.J."/>
            <person name="Kim B.R."/>
            <person name="Hong S.H."/>
            <person name="Seok S.H."/>
            <person name="Kook Y.H."/>
            <person name="Kim B.J."/>
        </authorList>
    </citation>
    <scope>NUCLEOTIDE SEQUENCE [LARGE SCALE GENOMIC DNA]</scope>
    <source>
        <strain evidence="6 7">50594</strain>
    </source>
</reference>
<evidence type="ECO:0000256" key="4">
    <source>
        <dbReference type="SAM" id="MobiDB-lite"/>
    </source>
</evidence>
<sequence length="413" mass="45876">MVYRGVRGGVEDRWYKKVKQSDGSTVEAPSKAHGVRSRWKARYVDAESNERYKVFEVKREAEAWLREQLSAVTTGTHIDPRLGKITVTDVYRSWASAQGHIAKKTAATRKTAWIVHVQPRWAKVPISEVKTTAVRAWVAKLVKDEVGVPTIENSFHVLRMVMSSAVEDGRIPRNPCEGVKLPKRQHADRGYLTHNQVLALSDACSRDGLVVRFLAYTGLRWGEMAALRVQDFDMQRRRVSISRSVTESGGLDWKTPKTWERRSVPFPSAVSDELSALMTGKKRAELVFTDLRGGVLRVSNWRDRVFAPAVSVCQEADETFPTITPHDLRHTAASLAISAGANVKAVQRMLGHARASMTLDTYADLFDADLDEVAGALDAAITAAQKDQDETPAASVRHLHPDDPSTANEETPA</sequence>
<dbReference type="KEGG" id="mabb:MASS_1082"/>
<dbReference type="Pfam" id="PF00589">
    <property type="entry name" value="Phage_integrase"/>
    <property type="match status" value="1"/>
</dbReference>
<evidence type="ECO:0000313" key="6">
    <source>
        <dbReference type="EMBL" id="AGM27684.1"/>
    </source>
</evidence>
<dbReference type="InterPro" id="IPR002104">
    <property type="entry name" value="Integrase_catalytic"/>
</dbReference>
<keyword evidence="2" id="KW-0238">DNA-binding</keyword>
<keyword evidence="3" id="KW-0233">DNA recombination</keyword>
<dbReference type="AlphaFoldDB" id="A0AB33A7G0"/>
<evidence type="ECO:0000256" key="1">
    <source>
        <dbReference type="ARBA" id="ARBA00008857"/>
    </source>
</evidence>
<accession>A0AB33A7G0</accession>
<feature type="domain" description="Tyr recombinase" evidence="5">
    <location>
        <begin position="187"/>
        <end position="375"/>
    </location>
</feature>
<protein>
    <submittedName>
        <fullName evidence="6">Phage integrase</fullName>
    </submittedName>
</protein>
<dbReference type="Proteomes" id="UP000013961">
    <property type="component" value="Chromosome"/>
</dbReference>
<name>A0AB33A7G0_9MYCO</name>
<dbReference type="GO" id="GO:0006310">
    <property type="term" value="P:DNA recombination"/>
    <property type="evidence" value="ECO:0007669"/>
    <property type="project" value="UniProtKB-KW"/>
</dbReference>
<dbReference type="SUPFAM" id="SSF56349">
    <property type="entry name" value="DNA breaking-rejoining enzymes"/>
    <property type="match status" value="1"/>
</dbReference>
<dbReference type="Gene3D" id="1.10.443.10">
    <property type="entry name" value="Intergrase catalytic core"/>
    <property type="match status" value="1"/>
</dbReference>
<dbReference type="GO" id="GO:0003677">
    <property type="term" value="F:DNA binding"/>
    <property type="evidence" value="ECO:0007669"/>
    <property type="project" value="UniProtKB-KW"/>
</dbReference>
<evidence type="ECO:0000313" key="7">
    <source>
        <dbReference type="Proteomes" id="UP000013961"/>
    </source>
</evidence>
<comment type="similarity">
    <text evidence="1">Belongs to the 'phage' integrase family.</text>
</comment>
<evidence type="ECO:0000256" key="3">
    <source>
        <dbReference type="ARBA" id="ARBA00023172"/>
    </source>
</evidence>
<dbReference type="GO" id="GO:0015074">
    <property type="term" value="P:DNA integration"/>
    <property type="evidence" value="ECO:0007669"/>
    <property type="project" value="InterPro"/>
</dbReference>
<organism evidence="6 7">
    <name type="scientific">Mycobacteroides abscessus subsp. bolletii 50594</name>
    <dbReference type="NCBI Taxonomy" id="1303024"/>
    <lineage>
        <taxon>Bacteria</taxon>
        <taxon>Bacillati</taxon>
        <taxon>Actinomycetota</taxon>
        <taxon>Actinomycetes</taxon>
        <taxon>Mycobacteriales</taxon>
        <taxon>Mycobacteriaceae</taxon>
        <taxon>Mycobacteroides</taxon>
        <taxon>Mycobacteroides abscessus</taxon>
    </lineage>
</organism>
<dbReference type="InterPro" id="IPR011010">
    <property type="entry name" value="DNA_brk_join_enz"/>
</dbReference>
<evidence type="ECO:0000256" key="2">
    <source>
        <dbReference type="ARBA" id="ARBA00023125"/>
    </source>
</evidence>
<dbReference type="CDD" id="cd01189">
    <property type="entry name" value="INT_ICEBs1_C_like"/>
    <property type="match status" value="1"/>
</dbReference>
<dbReference type="InterPro" id="IPR050090">
    <property type="entry name" value="Tyrosine_recombinase_XerCD"/>
</dbReference>
<dbReference type="InterPro" id="IPR013762">
    <property type="entry name" value="Integrase-like_cat_sf"/>
</dbReference>
<feature type="region of interest" description="Disordered" evidence="4">
    <location>
        <begin position="383"/>
        <end position="413"/>
    </location>
</feature>
<gene>
    <name evidence="6" type="ORF">MASS_1082</name>
</gene>
<evidence type="ECO:0000259" key="5">
    <source>
        <dbReference type="PROSITE" id="PS51898"/>
    </source>
</evidence>
<dbReference type="PANTHER" id="PTHR30349:SF64">
    <property type="entry name" value="PROPHAGE INTEGRASE INTD-RELATED"/>
    <property type="match status" value="1"/>
</dbReference>
<dbReference type="EMBL" id="CP004374">
    <property type="protein sequence ID" value="AGM27684.1"/>
    <property type="molecule type" value="Genomic_DNA"/>
</dbReference>
<proteinExistence type="inferred from homology"/>
<dbReference type="RefSeq" id="WP_016342011.1">
    <property type="nucleotide sequence ID" value="NC_021282.1"/>
</dbReference>
<dbReference type="Gene3D" id="1.10.150.130">
    <property type="match status" value="1"/>
</dbReference>
<dbReference type="InterPro" id="IPR010998">
    <property type="entry name" value="Integrase_recombinase_N"/>
</dbReference>
<dbReference type="PROSITE" id="PS51898">
    <property type="entry name" value="TYR_RECOMBINASE"/>
    <property type="match status" value="1"/>
</dbReference>